<sequence>MLYRQTPKNTVTNPSDAQWWIAQSDQPGGIAAKPFAPTYSIPSISYDTQNYQILGNNANDIFTTSIAGSDKTKKGDVLPGHPLPASLERLLWRPGHQNQSFLYAIEKQTSENSTKNQLSIQLRLRTLEGPSTPIATCTCTQFAWSPDGNYVLYSSGNQFTLINIQDNSQFTIKAETDAIPAWSPNGQFLLLDGHHNLSIVNIASKKQTRLLSDSSSNQATPPAALGQTSTLLQPIANSPWSSDSQQFIFLSHGRLKWQNQSLPDSQGLYTATINQQGQIQGKPQLITNGQITQPGWTHQDPNASFLS</sequence>
<organism evidence="1 2">
    <name type="scientific">Dictyobacter vulcani</name>
    <dbReference type="NCBI Taxonomy" id="2607529"/>
    <lineage>
        <taxon>Bacteria</taxon>
        <taxon>Bacillati</taxon>
        <taxon>Chloroflexota</taxon>
        <taxon>Ktedonobacteria</taxon>
        <taxon>Ktedonobacterales</taxon>
        <taxon>Dictyobacteraceae</taxon>
        <taxon>Dictyobacter</taxon>
    </lineage>
</organism>
<name>A0A5J4KQ92_9CHLR</name>
<dbReference type="AlphaFoldDB" id="A0A5J4KQ92"/>
<accession>A0A5J4KQ92</accession>
<reference evidence="1 2" key="1">
    <citation type="submission" date="2019-10" db="EMBL/GenBank/DDBJ databases">
        <title>Dictyobacter vulcani sp. nov., within the class Ktedonobacteria, isolated from soil of volcanic Mt. Zao.</title>
        <authorList>
            <person name="Zheng Y."/>
            <person name="Wang C.M."/>
            <person name="Sakai Y."/>
            <person name="Abe K."/>
            <person name="Yokota A."/>
            <person name="Yabe S."/>
        </authorList>
    </citation>
    <scope>NUCLEOTIDE SEQUENCE [LARGE SCALE GENOMIC DNA]</scope>
    <source>
        <strain evidence="1 2">W12</strain>
    </source>
</reference>
<dbReference type="SUPFAM" id="SSF82171">
    <property type="entry name" value="DPP6 N-terminal domain-like"/>
    <property type="match status" value="1"/>
</dbReference>
<dbReference type="Proteomes" id="UP000326912">
    <property type="component" value="Unassembled WGS sequence"/>
</dbReference>
<protein>
    <recommendedName>
        <fullName evidence="3">Dipeptidylpeptidase IV N-terminal domain-containing protein</fullName>
    </recommendedName>
</protein>
<dbReference type="Gene3D" id="2.120.10.30">
    <property type="entry name" value="TolB, C-terminal domain"/>
    <property type="match status" value="1"/>
</dbReference>
<dbReference type="InterPro" id="IPR011042">
    <property type="entry name" value="6-blade_b-propeller_TolB-like"/>
</dbReference>
<dbReference type="Pfam" id="PF07676">
    <property type="entry name" value="PD40"/>
    <property type="match status" value="1"/>
</dbReference>
<dbReference type="RefSeq" id="WP_162005676.1">
    <property type="nucleotide sequence ID" value="NZ_BKZW01000004.1"/>
</dbReference>
<gene>
    <name evidence="1" type="ORF">KDW_57060</name>
</gene>
<keyword evidence="2" id="KW-1185">Reference proteome</keyword>
<comment type="caution">
    <text evidence="1">The sequence shown here is derived from an EMBL/GenBank/DDBJ whole genome shotgun (WGS) entry which is preliminary data.</text>
</comment>
<evidence type="ECO:0000313" key="2">
    <source>
        <dbReference type="Proteomes" id="UP000326912"/>
    </source>
</evidence>
<dbReference type="InterPro" id="IPR011659">
    <property type="entry name" value="WD40"/>
</dbReference>
<dbReference type="EMBL" id="BKZW01000004">
    <property type="protein sequence ID" value="GER91544.1"/>
    <property type="molecule type" value="Genomic_DNA"/>
</dbReference>
<proteinExistence type="predicted"/>
<evidence type="ECO:0000313" key="1">
    <source>
        <dbReference type="EMBL" id="GER91544.1"/>
    </source>
</evidence>
<evidence type="ECO:0008006" key="3">
    <source>
        <dbReference type="Google" id="ProtNLM"/>
    </source>
</evidence>